<feature type="compositionally biased region" description="Low complexity" evidence="1">
    <location>
        <begin position="378"/>
        <end position="393"/>
    </location>
</feature>
<evidence type="ECO:0000256" key="1">
    <source>
        <dbReference type="SAM" id="MobiDB-lite"/>
    </source>
</evidence>
<gene>
    <name evidence="3" type="ORF">PR048_009168</name>
</gene>
<dbReference type="Proteomes" id="UP001159363">
    <property type="component" value="Chromosome 3"/>
</dbReference>
<dbReference type="InterPro" id="IPR002557">
    <property type="entry name" value="Chitin-bd_dom"/>
</dbReference>
<feature type="compositionally biased region" description="Polar residues" evidence="1">
    <location>
        <begin position="205"/>
        <end position="223"/>
    </location>
</feature>
<feature type="compositionally biased region" description="Polar residues" evidence="1">
    <location>
        <begin position="297"/>
        <end position="325"/>
    </location>
</feature>
<feature type="region of interest" description="Disordered" evidence="1">
    <location>
        <begin position="993"/>
        <end position="1033"/>
    </location>
</feature>
<feature type="region of interest" description="Disordered" evidence="1">
    <location>
        <begin position="154"/>
        <end position="223"/>
    </location>
</feature>
<accession>A0ABQ9HZ44</accession>
<dbReference type="InterPro" id="IPR036508">
    <property type="entry name" value="Chitin-bd_dom_sf"/>
</dbReference>
<feature type="region of interest" description="Disordered" evidence="1">
    <location>
        <begin position="1790"/>
        <end position="1812"/>
    </location>
</feature>
<feature type="compositionally biased region" description="Low complexity" evidence="1">
    <location>
        <begin position="2075"/>
        <end position="2087"/>
    </location>
</feature>
<feature type="region of interest" description="Disordered" evidence="1">
    <location>
        <begin position="1051"/>
        <end position="1081"/>
    </location>
</feature>
<feature type="compositionally biased region" description="Low complexity" evidence="1">
    <location>
        <begin position="2324"/>
        <end position="2335"/>
    </location>
</feature>
<feature type="compositionally biased region" description="Polar residues" evidence="1">
    <location>
        <begin position="348"/>
        <end position="377"/>
    </location>
</feature>
<dbReference type="SUPFAM" id="SSF57625">
    <property type="entry name" value="Invertebrate chitin-binding proteins"/>
    <property type="match status" value="1"/>
</dbReference>
<feature type="compositionally biased region" description="Polar residues" evidence="1">
    <location>
        <begin position="1540"/>
        <end position="1563"/>
    </location>
</feature>
<feature type="region of interest" description="Disordered" evidence="1">
    <location>
        <begin position="1540"/>
        <end position="1585"/>
    </location>
</feature>
<dbReference type="Gene3D" id="2.170.140.10">
    <property type="entry name" value="Chitin binding domain"/>
    <property type="match status" value="1"/>
</dbReference>
<feature type="region of interest" description="Disordered" evidence="1">
    <location>
        <begin position="2107"/>
        <end position="2126"/>
    </location>
</feature>
<feature type="compositionally biased region" description="Polar residues" evidence="1">
    <location>
        <begin position="852"/>
        <end position="865"/>
    </location>
</feature>
<sequence length="2624" mass="291853">MPRNDATRHFCQLQKWREREREREKGREKATSSSQPTVSSSVKKSHHVTVIIHSKVATDINIASGTIHSKVATDINIASGTIKASGWLVFHICADGRKISFLCPNGTIFRQSHLICDWWWTVDCAASREHYDTSAEQLANDQRIYRARADALAQSRARQQGGRKPGIIREYESTSSTTARPRQLSYNNINRPSSSGRSDQRLSSTPAVQSYTSSPPDSSNTQQEIQYEFSRNYYTSQNYQTARPQQTSPQNQLSPFRSAGGTHEEFQQGRGSSFQSEQASVSGSRQSKQFEEDRPTSGVSAHSSGFPQSQAGQQVTNRPFPQTTIRPEFVSPTIPPQQSFSRPQQQSVNRSTQQELFSQQSGRKFNNKQRTLTSTAKSSFSLQNSQQSLNRNNQQQSVYNQADKALQSSRNLELKNSQTPRPVTIFSSHNNQGRASGQPAKSLNVQIPINSTKFPQSQKQSRDGKGRSYNHYTLFYDSEGERQQLAETGSFVGNRGNQFASSNKQQFLPQFKDADNLNTEEKIKFLVDVSPVNFQNKSSSHDFDFQRNEASTSSKPVLDVALSRKVPPITVEVLKTNGSSKFVHDLQVLQRELQPPEEHNIYNKNSGKVNISEERQERKIISENNKQILNNSHLNSGEKISNQETGNNFSYSEVEEFDDKDAGFPGIAVEVMTEHDLNLTEVDTKKYSEETLDHKPPTADEIVENINQRYISTNSKLLEQPSLFDFTNSSGTTDMPVTTTAKIDDSQFATGNDSQDSSFVIEDEGLGVSEYKNVPHFRNNNQTVTLQEITSVSDKPTSVNGRSSRRRKPTSSANTKLIENIVFTTQPTIVLVQSGNMDKTETQVLNTASKSKLNESRNQTNFQNNSRTMRTRTRTSSKAVTSTEQSVFSSRSSRYRIPSLRIIEVTIRSSSTPSPYRVTVPVIRSREEYSARGGVDSINSNIYSTNIGDLTQNINNDEDIISLVSLASPSSRSGRFRTPTTVTPKILAMASTSSGVAGTENSGERLNNSVLTKSDSNTNIGTADSRRKARLQTQPPSVLISDSGTIIPPLLPLGNISNESSTESYEDTNSSEEMPLSPVLESEEVTDKPLALEEMFDTQSPTNNTPIEYFETTILPSTVLYKRKMGRQRIMKPDISDVFELTDTEENSSSGLAVALSQKVRSNRVQVKSSKGKNMSENREERPEFNITIEGRATKDSNDTVHIQGTDSGDNIILEKFTSDPQVSVVSSDNETENYSLESLSHLTSGENLNSSGHETFSYSKFGVAEYDAENVSRKLYVHLNRTISPDSDSHINATGRLLFIEKNLPQHINSQENIEYKVQNETKAKLVSSAPVRSSNGEMLAGRKSVKYTDVQRQREKISVPDSHRRYKPTTTTERTVRTTRKSLTTDDSFTQVTRSLYTKLTRELLPPKEEPARDAKPLTGDLLDVSKSIKDPVTLNDSMVNRSQTESMEQFESSREGLAVPQALGPKALHSLSVYFATNSENTQTDGTTISNYDNILDKEANPSKESAGIDNESFVSTTLPPLITQLTKNSYARLSATSKKTSPMQLSTSVSMNAISSSATEKMPVRSRGKSRNQDRGERARKIDTAIRELQEDYKFKLSKSENIHMQDESSTNFTSSDFHESDLVGNKTPDLRALAQVFSRALSAYLDDPEEFRKALSEVRPTESSSITPEEETHSTTYPNTVELSSALASADFPSATKEKDEVLEYSDVTKLPMLKRPLPKNMKGSRHHGADILNTESSSYLTSNGLRKTEGSIILDTTNSNINFNKSIGGNSESEEIRIPKKLQKDVPKVQATEPESKFSEWLHSTPDPSTIAQEINSLFTVNDEDYTTPPDTEDDTVTIYWTNQNQTYFAPTAGGVNDGSRPRYGGFQNNLEIKAVSNNNRKASRGSRRKSATAVPIEELTEPTTFSPLNKYIINTESLPIVLTPPKNEDIPWSEEVKKEEVFDDVLGAFIPEDLNNLAESGGTAPSTFDDEKSGRGSRKNNISVSVNSSGHTSQNSRRRLAGNRERVTSDIRESHLDGVSQNMSAIIDKKVLSGSEIDELLYKSNTESLNSSKTIESKSFPGSREIESQVQNSQQTSVNSKTPRVISPTLKNIVYSRNSSLKEASSNEENKFDDDSTLSSHELPISAKKSSVIYSDLIEATPDYSLLRSGKSKYQNTNRNGRQRSRVYDTSTSELSNFSRTTSAVNTTSNKNDTNLNSRVMAMHDEGNMSSSTPIPTSGYTSYSNVEITSKSMVRVTPNGNKRQSRKFKSTTITTLMKDNRQNILNYSTNTTKNLTRDSERSEIKGEISENNYGSEAVSVVTPITVTETSNLAVTWSTSSSSQSTNQRESSEKMASMSGDSGRMGRRFQTSAGTNSEVRDMMAKFTEAMDTPEQAEAMEHLRRMLSDSKKNMTGQEVMDMPELNVTSATALLNVMKTATTNSTVRRLVLLLVNDSLRDNTIQEAQLRFLDAILRLPEGQQSSRRQPQARRRPPTTQPAMSSRGMSRRGRKYSPTTTTEETPTTESSTEDVVEQTTALSSHAPPDDESSPDENYEIDERATPVFTCETRWVIKAAPVAIESSEAVFLRHQRVVQTCSECYAKAIEKLEIFFSSILKPSSRTIVLKVMASPKGNIPTKS</sequence>
<feature type="region of interest" description="Disordered" evidence="1">
    <location>
        <begin position="2058"/>
        <end position="2091"/>
    </location>
</feature>
<comment type="caution">
    <text evidence="3">The sequence shown here is derived from an EMBL/GenBank/DDBJ whole genome shotgun (WGS) entry which is preliminary data.</text>
</comment>
<feature type="region of interest" description="Disordered" evidence="1">
    <location>
        <begin position="1660"/>
        <end position="1683"/>
    </location>
</feature>
<feature type="region of interest" description="Disordered" evidence="1">
    <location>
        <begin position="1"/>
        <end position="44"/>
    </location>
</feature>
<feature type="compositionally biased region" description="Basic and acidic residues" evidence="1">
    <location>
        <begin position="15"/>
        <end position="30"/>
    </location>
</feature>
<feature type="compositionally biased region" description="Polar residues" evidence="1">
    <location>
        <begin position="1986"/>
        <end position="2002"/>
    </location>
</feature>
<feature type="compositionally biased region" description="Basic and acidic residues" evidence="1">
    <location>
        <begin position="1351"/>
        <end position="1365"/>
    </location>
</feature>
<feature type="compositionally biased region" description="Low complexity" evidence="1">
    <location>
        <begin position="336"/>
        <end position="347"/>
    </location>
</feature>
<feature type="domain" description="Chitin-binding type-2" evidence="2">
    <location>
        <begin position="90"/>
        <end position="124"/>
    </location>
</feature>
<proteinExistence type="predicted"/>
<feature type="compositionally biased region" description="Polar residues" evidence="1">
    <location>
        <begin position="993"/>
        <end position="1022"/>
    </location>
</feature>
<feature type="region of interest" description="Disordered" evidence="1">
    <location>
        <begin position="238"/>
        <end position="393"/>
    </location>
</feature>
<dbReference type="EMBL" id="JARBHB010000003">
    <property type="protein sequence ID" value="KAJ8889667.1"/>
    <property type="molecule type" value="Genomic_DNA"/>
</dbReference>
<feature type="compositionally biased region" description="Polar residues" evidence="1">
    <location>
        <begin position="238"/>
        <end position="255"/>
    </location>
</feature>
<name>A0ABQ9HZ44_9NEOP</name>
<feature type="compositionally biased region" description="Basic and acidic residues" evidence="1">
    <location>
        <begin position="2009"/>
        <end position="2023"/>
    </location>
</feature>
<dbReference type="Pfam" id="PF01607">
    <property type="entry name" value="CBM_14"/>
    <property type="match status" value="1"/>
</dbReference>
<organism evidence="3 4">
    <name type="scientific">Dryococelus australis</name>
    <dbReference type="NCBI Taxonomy" id="614101"/>
    <lineage>
        <taxon>Eukaryota</taxon>
        <taxon>Metazoa</taxon>
        <taxon>Ecdysozoa</taxon>
        <taxon>Arthropoda</taxon>
        <taxon>Hexapoda</taxon>
        <taxon>Insecta</taxon>
        <taxon>Pterygota</taxon>
        <taxon>Neoptera</taxon>
        <taxon>Polyneoptera</taxon>
        <taxon>Phasmatodea</taxon>
        <taxon>Verophasmatodea</taxon>
        <taxon>Anareolatae</taxon>
        <taxon>Phasmatidae</taxon>
        <taxon>Eurycanthinae</taxon>
        <taxon>Dryococelus</taxon>
    </lineage>
</organism>
<feature type="region of interest" description="Disordered" evidence="1">
    <location>
        <begin position="2156"/>
        <end position="2182"/>
    </location>
</feature>
<feature type="compositionally biased region" description="Low complexity" evidence="1">
    <location>
        <begin position="2499"/>
        <end position="2512"/>
    </location>
</feature>
<evidence type="ECO:0000259" key="2">
    <source>
        <dbReference type="Pfam" id="PF01607"/>
    </source>
</evidence>
<reference evidence="3 4" key="1">
    <citation type="submission" date="2023-02" db="EMBL/GenBank/DDBJ databases">
        <title>LHISI_Scaffold_Assembly.</title>
        <authorList>
            <person name="Stuart O.P."/>
            <person name="Cleave R."/>
            <person name="Magrath M.J.L."/>
            <person name="Mikheyev A.S."/>
        </authorList>
    </citation>
    <scope>NUCLEOTIDE SEQUENCE [LARGE SCALE GENOMIC DNA]</scope>
    <source>
        <strain evidence="3">Daus_M_001</strain>
        <tissue evidence="3">Leg muscle</tissue>
    </source>
</reference>
<feature type="region of interest" description="Disordered" evidence="1">
    <location>
        <begin position="1963"/>
        <end position="2023"/>
    </location>
</feature>
<feature type="region of interest" description="Disordered" evidence="1">
    <location>
        <begin position="2321"/>
        <end position="2362"/>
    </location>
</feature>
<feature type="compositionally biased region" description="Polar residues" evidence="1">
    <location>
        <begin position="790"/>
        <end position="802"/>
    </location>
</feature>
<feature type="compositionally biased region" description="Low complexity" evidence="1">
    <location>
        <begin position="193"/>
        <end position="204"/>
    </location>
</feature>
<feature type="compositionally biased region" description="Polar residues" evidence="1">
    <location>
        <begin position="269"/>
        <end position="287"/>
    </location>
</feature>
<feature type="compositionally biased region" description="Polar residues" evidence="1">
    <location>
        <begin position="173"/>
        <end position="192"/>
    </location>
</feature>
<feature type="compositionally biased region" description="Basic and acidic residues" evidence="1">
    <location>
        <begin position="1575"/>
        <end position="1585"/>
    </location>
</feature>
<feature type="region of interest" description="Disordered" evidence="1">
    <location>
        <begin position="790"/>
        <end position="813"/>
    </location>
</feature>
<feature type="compositionally biased region" description="Low complexity" evidence="1">
    <location>
        <begin position="31"/>
        <end position="42"/>
    </location>
</feature>
<keyword evidence="4" id="KW-1185">Reference proteome</keyword>
<evidence type="ECO:0000313" key="3">
    <source>
        <dbReference type="EMBL" id="KAJ8889667.1"/>
    </source>
</evidence>
<feature type="region of interest" description="Disordered" evidence="1">
    <location>
        <begin position="1351"/>
        <end position="1379"/>
    </location>
</feature>
<feature type="region of interest" description="Disordered" evidence="1">
    <location>
        <begin position="2464"/>
        <end position="2539"/>
    </location>
</feature>
<protein>
    <recommendedName>
        <fullName evidence="2">Chitin-binding type-2 domain-containing protein</fullName>
    </recommendedName>
</protein>
<evidence type="ECO:0000313" key="4">
    <source>
        <dbReference type="Proteomes" id="UP001159363"/>
    </source>
</evidence>
<feature type="region of interest" description="Disordered" evidence="1">
    <location>
        <begin position="852"/>
        <end position="885"/>
    </location>
</feature>
<feature type="region of interest" description="Disordered" evidence="1">
    <location>
        <begin position="413"/>
        <end position="440"/>
    </location>
</feature>